<gene>
    <name evidence="2" type="ORF">BEN47_19800</name>
</gene>
<dbReference type="Pfam" id="PF13620">
    <property type="entry name" value="CarboxypepD_reg"/>
    <property type="match status" value="1"/>
</dbReference>
<organism evidence="2 3">
    <name type="scientific">Hymenobacter lapidarius</name>
    <dbReference type="NCBI Taxonomy" id="1908237"/>
    <lineage>
        <taxon>Bacteria</taxon>
        <taxon>Pseudomonadati</taxon>
        <taxon>Bacteroidota</taxon>
        <taxon>Cytophagia</taxon>
        <taxon>Cytophagales</taxon>
        <taxon>Hymenobacteraceae</taxon>
        <taxon>Hymenobacter</taxon>
    </lineage>
</organism>
<keyword evidence="3" id="KW-1185">Reference proteome</keyword>
<evidence type="ECO:0000256" key="1">
    <source>
        <dbReference type="SAM" id="SignalP"/>
    </source>
</evidence>
<comment type="caution">
    <text evidence="2">The sequence shown here is derived from an EMBL/GenBank/DDBJ whole genome shotgun (WGS) entry which is preliminary data.</text>
</comment>
<dbReference type="InterPro" id="IPR013784">
    <property type="entry name" value="Carb-bd-like_fold"/>
</dbReference>
<name>A0A1G1TEA8_9BACT</name>
<protein>
    <recommendedName>
        <fullName evidence="4">Carboxypeptidase regulatory-like domain-containing protein</fullName>
    </recommendedName>
</protein>
<dbReference type="SUPFAM" id="SSF49452">
    <property type="entry name" value="Starch-binding domain-like"/>
    <property type="match status" value="1"/>
</dbReference>
<evidence type="ECO:0000313" key="2">
    <source>
        <dbReference type="EMBL" id="OGX89217.1"/>
    </source>
</evidence>
<dbReference type="AlphaFoldDB" id="A0A1G1TEA8"/>
<dbReference type="STRING" id="1908237.BEN47_19800"/>
<evidence type="ECO:0000313" key="3">
    <source>
        <dbReference type="Proteomes" id="UP000176294"/>
    </source>
</evidence>
<feature type="signal peptide" evidence="1">
    <location>
        <begin position="1"/>
        <end position="22"/>
    </location>
</feature>
<dbReference type="Proteomes" id="UP000176294">
    <property type="component" value="Unassembled WGS sequence"/>
</dbReference>
<proteinExistence type="predicted"/>
<feature type="chain" id="PRO_5009579348" description="Carboxypeptidase regulatory-like domain-containing protein" evidence="1">
    <location>
        <begin position="23"/>
        <end position="161"/>
    </location>
</feature>
<accession>A0A1G1TEA8</accession>
<reference evidence="2 3" key="1">
    <citation type="submission" date="2016-08" db="EMBL/GenBank/DDBJ databases">
        <title>Hymenobacter coccineus sp. nov., Hymenobacter lapidarius sp. nov. and Hymenobacter glacialis sp. nov., isolated from Antarctic soil.</title>
        <authorList>
            <person name="Sedlacek I."/>
            <person name="Kralova S."/>
            <person name="Kyrova K."/>
            <person name="Maslanova I."/>
            <person name="Stankova E."/>
            <person name="Vrbovska V."/>
            <person name="Nemec M."/>
            <person name="Bartak M."/>
            <person name="Svec P."/>
            <person name="Busse H.-J."/>
            <person name="Pantucek R."/>
        </authorList>
    </citation>
    <scope>NUCLEOTIDE SEQUENCE [LARGE SCALE GENOMIC DNA]</scope>
    <source>
        <strain evidence="2 3">CCM 8643</strain>
    </source>
</reference>
<keyword evidence="1" id="KW-0732">Signal</keyword>
<dbReference type="Gene3D" id="2.60.40.1120">
    <property type="entry name" value="Carboxypeptidase-like, regulatory domain"/>
    <property type="match status" value="1"/>
</dbReference>
<dbReference type="GO" id="GO:0030246">
    <property type="term" value="F:carbohydrate binding"/>
    <property type="evidence" value="ECO:0007669"/>
    <property type="project" value="InterPro"/>
</dbReference>
<evidence type="ECO:0008006" key="4">
    <source>
        <dbReference type="Google" id="ProtNLM"/>
    </source>
</evidence>
<dbReference type="OrthoDB" id="887263at2"/>
<sequence>MNHFLHLLLVAWLLGAPGAALVQNPAMTLMGRVQSEDRKPLPGAAITVIHIPSGVRHATSSDGAGRFVVPNPMVGGPYLIRVGEGGYQPQTVENIFLETGKTANFTVTLGKVAGKGRNNPAPEPVLTLADDAVAGGPVVGGPVLITTSQSRSAGAGQSAVR</sequence>
<dbReference type="EMBL" id="MDZB01000037">
    <property type="protein sequence ID" value="OGX89217.1"/>
    <property type="molecule type" value="Genomic_DNA"/>
</dbReference>
<dbReference type="RefSeq" id="WP_070724475.1">
    <property type="nucleotide sequence ID" value="NZ_MDZB01000037.1"/>
</dbReference>